<organism evidence="4 5">
    <name type="scientific">Corynebacterium provencense</name>
    <dbReference type="NCBI Taxonomy" id="1737425"/>
    <lineage>
        <taxon>Bacteria</taxon>
        <taxon>Bacillati</taxon>
        <taxon>Actinomycetota</taxon>
        <taxon>Actinomycetes</taxon>
        <taxon>Mycobacteriales</taxon>
        <taxon>Corynebacteriaceae</taxon>
        <taxon>Corynebacterium</taxon>
    </lineage>
</organism>
<dbReference type="RefSeq" id="WP_227871061.1">
    <property type="nucleotide sequence ID" value="NZ_CP024988.1"/>
</dbReference>
<proteinExistence type="predicted"/>
<evidence type="ECO:0000313" key="5">
    <source>
        <dbReference type="Proteomes" id="UP000247696"/>
    </source>
</evidence>
<feature type="region of interest" description="Disordered" evidence="1">
    <location>
        <begin position="1"/>
        <end position="33"/>
    </location>
</feature>
<evidence type="ECO:0000259" key="3">
    <source>
        <dbReference type="Pfam" id="PF03372"/>
    </source>
</evidence>
<sequence>MDGHAASAGPGVGPGAGEAPASRRKQGGTPFRSECRSAGAAVRTIAAVTAVCGVLWASSPWWGVFTDRLPSSVAWLLPSAQATWPAGLLLTLVAAAGAAAAGSVRGGRTASRSVFPAGHRPVLTGPALPVLPACAVVVAVCVAVVVPGMAGRAASAQPGPKAPGDLRILAVNTWYGAASDTVLARTAADMDADVVVLPESSGAEAEAVARATGLHLVQQVSTRSRGGGTALLVRSTQLVDGSVTDLHLTRHQNPVARLTTGGQGDSGPADAGTVTRATGPVVTVTGVHTNAPAHSDLVDGWVREMGDLRDFAAVTPGPLVMAGDFNATTAHPEFRRLTKAPGGDVPGLVDCGGGMFAAPTWPRAGVPVAPVPLLRLDHVLVRGLACAASGVVGVEGSDHAGVWADLRP</sequence>
<keyword evidence="2" id="KW-0472">Membrane</keyword>
<evidence type="ECO:0000256" key="1">
    <source>
        <dbReference type="SAM" id="MobiDB-lite"/>
    </source>
</evidence>
<dbReference type="STRING" id="1737425.GCA_900049755_01525"/>
<dbReference type="AlphaFoldDB" id="A0A2Z3YQM2"/>
<keyword evidence="5" id="KW-1185">Reference proteome</keyword>
<protein>
    <recommendedName>
        <fullName evidence="3">Endonuclease/exonuclease/phosphatase domain-containing protein</fullName>
    </recommendedName>
</protein>
<dbReference type="Pfam" id="PF03372">
    <property type="entry name" value="Exo_endo_phos"/>
    <property type="match status" value="1"/>
</dbReference>
<gene>
    <name evidence="4" type="ORF">Csp1_23460</name>
</gene>
<dbReference type="SUPFAM" id="SSF56219">
    <property type="entry name" value="DNase I-like"/>
    <property type="match status" value="1"/>
</dbReference>
<keyword evidence="2" id="KW-0812">Transmembrane</keyword>
<dbReference type="EMBL" id="CP024988">
    <property type="protein sequence ID" value="AWT27096.1"/>
    <property type="molecule type" value="Genomic_DNA"/>
</dbReference>
<dbReference type="Proteomes" id="UP000247696">
    <property type="component" value="Chromosome"/>
</dbReference>
<evidence type="ECO:0000313" key="4">
    <source>
        <dbReference type="EMBL" id="AWT27096.1"/>
    </source>
</evidence>
<feature type="transmembrane region" description="Helical" evidence="2">
    <location>
        <begin position="122"/>
        <end position="146"/>
    </location>
</feature>
<dbReference type="Gene3D" id="3.60.10.10">
    <property type="entry name" value="Endonuclease/exonuclease/phosphatase"/>
    <property type="match status" value="1"/>
</dbReference>
<dbReference type="InterPro" id="IPR005135">
    <property type="entry name" value="Endo/exonuclease/phosphatase"/>
</dbReference>
<name>A0A2Z3YQM2_9CORY</name>
<dbReference type="GO" id="GO:0003824">
    <property type="term" value="F:catalytic activity"/>
    <property type="evidence" value="ECO:0007669"/>
    <property type="project" value="InterPro"/>
</dbReference>
<reference evidence="5" key="1">
    <citation type="submission" date="2017-11" db="EMBL/GenBank/DDBJ databases">
        <title>Otitis media/interna in a cat caused by the recently described species Corynebacterium provencense.</title>
        <authorList>
            <person name="Kittl S."/>
            <person name="Brodard I."/>
            <person name="Rychener L."/>
            <person name="Jores J."/>
            <person name="Roosje P."/>
            <person name="Gobeli Brawand S."/>
        </authorList>
    </citation>
    <scope>NUCLEOTIDE SEQUENCE [LARGE SCALE GENOMIC DNA]</scope>
    <source>
        <strain evidence="5">17KM38</strain>
    </source>
</reference>
<feature type="domain" description="Endonuclease/exonuclease/phosphatase" evidence="3">
    <location>
        <begin position="180"/>
        <end position="399"/>
    </location>
</feature>
<dbReference type="InterPro" id="IPR036691">
    <property type="entry name" value="Endo/exonu/phosph_ase_sf"/>
</dbReference>
<feature type="transmembrane region" description="Helical" evidence="2">
    <location>
        <begin position="40"/>
        <end position="62"/>
    </location>
</feature>
<keyword evidence="2" id="KW-1133">Transmembrane helix</keyword>
<accession>A0A2Z3YQM2</accession>
<feature type="transmembrane region" description="Helical" evidence="2">
    <location>
        <begin position="82"/>
        <end position="101"/>
    </location>
</feature>
<evidence type="ECO:0000256" key="2">
    <source>
        <dbReference type="SAM" id="Phobius"/>
    </source>
</evidence>
<dbReference type="KEGG" id="cpre:Csp1_23460"/>